<reference evidence="3 4" key="1">
    <citation type="submission" date="2024-02" db="EMBL/GenBank/DDBJ databases">
        <title>De novo assembly and annotation of 12 fungi associated with fruit tree decline syndrome in Ontario, Canada.</title>
        <authorList>
            <person name="Sulman M."/>
            <person name="Ellouze W."/>
            <person name="Ilyukhin E."/>
        </authorList>
    </citation>
    <scope>NUCLEOTIDE SEQUENCE [LARGE SCALE GENOMIC DNA]</scope>
    <source>
        <strain evidence="3 4">M169</strain>
    </source>
</reference>
<dbReference type="PANTHER" id="PTHR47843:SF5">
    <property type="entry name" value="BTB_POZ DOMAIN PROTEIN"/>
    <property type="match status" value="1"/>
</dbReference>
<name>A0ABR1NSF6_DIAER</name>
<evidence type="ECO:0000256" key="1">
    <source>
        <dbReference type="SAM" id="MobiDB-lite"/>
    </source>
</evidence>
<dbReference type="PROSITE" id="PS50097">
    <property type="entry name" value="BTB"/>
    <property type="match status" value="1"/>
</dbReference>
<dbReference type="Gene3D" id="3.30.710.10">
    <property type="entry name" value="Potassium Channel Kv1.1, Chain A"/>
    <property type="match status" value="1"/>
</dbReference>
<dbReference type="InterPro" id="IPR011333">
    <property type="entry name" value="SKP1/BTB/POZ_sf"/>
</dbReference>
<feature type="region of interest" description="Disordered" evidence="1">
    <location>
        <begin position="326"/>
        <end position="354"/>
    </location>
</feature>
<dbReference type="SUPFAM" id="SSF54695">
    <property type="entry name" value="POZ domain"/>
    <property type="match status" value="1"/>
</dbReference>
<dbReference type="InterPro" id="IPR000210">
    <property type="entry name" value="BTB/POZ_dom"/>
</dbReference>
<gene>
    <name evidence="3" type="ORF">SLS63_012014</name>
</gene>
<dbReference type="EMBL" id="JAKNSF020000124">
    <property type="protein sequence ID" value="KAK7713699.1"/>
    <property type="molecule type" value="Genomic_DNA"/>
</dbReference>
<evidence type="ECO:0000259" key="2">
    <source>
        <dbReference type="PROSITE" id="PS50097"/>
    </source>
</evidence>
<feature type="region of interest" description="Disordered" evidence="1">
    <location>
        <begin position="20"/>
        <end position="55"/>
    </location>
</feature>
<feature type="domain" description="BTB" evidence="2">
    <location>
        <begin position="88"/>
        <end position="153"/>
    </location>
</feature>
<sequence>MSSDLPRTPSMIMQRHIARSLNAAHRAARGSSFPLPPSGSPRSTMANTEEADPGEQQQKMTKTLDALSVPVSVFSKADKELLKSGKYADAKVIANGKTYAVHKNVVCTRSKWFRKVLEGAFREGQESVVEISADDNIERVLEFLYTGAVDLTKDTDLMASANELSVLGDFYLSNEMIDYAKQVLAKYLGEYLKSICDVNNCPDLPAEYETLILDPTGASAPVADSCYDHFYQNVSFLHEKGFIDRLCDAIRGAYATPSGMQRVYVDFVYTARIHTFRCLSIRNLRDEVPEFGYDLLTAVMTGPLSSAFQGNPAFEQWKDPFANPELASPVEQSQSRGKQKLARTDRNQFRAPRAPWGLQAIPDWAPGDYWG</sequence>
<organism evidence="3 4">
    <name type="scientific">Diaporthe eres</name>
    <name type="common">Phomopsis oblonga</name>
    <dbReference type="NCBI Taxonomy" id="83184"/>
    <lineage>
        <taxon>Eukaryota</taxon>
        <taxon>Fungi</taxon>
        <taxon>Dikarya</taxon>
        <taxon>Ascomycota</taxon>
        <taxon>Pezizomycotina</taxon>
        <taxon>Sordariomycetes</taxon>
        <taxon>Sordariomycetidae</taxon>
        <taxon>Diaporthales</taxon>
        <taxon>Diaporthaceae</taxon>
        <taxon>Diaporthe</taxon>
        <taxon>Diaporthe eres species complex</taxon>
    </lineage>
</organism>
<comment type="caution">
    <text evidence="3">The sequence shown here is derived from an EMBL/GenBank/DDBJ whole genome shotgun (WGS) entry which is preliminary data.</text>
</comment>
<dbReference type="PANTHER" id="PTHR47843">
    <property type="entry name" value="BTB DOMAIN-CONTAINING PROTEIN-RELATED"/>
    <property type="match status" value="1"/>
</dbReference>
<evidence type="ECO:0000313" key="4">
    <source>
        <dbReference type="Proteomes" id="UP001430848"/>
    </source>
</evidence>
<dbReference type="CDD" id="cd18186">
    <property type="entry name" value="BTB_POZ_ZBTB_KLHL-like"/>
    <property type="match status" value="1"/>
</dbReference>
<dbReference type="SMART" id="SM00225">
    <property type="entry name" value="BTB"/>
    <property type="match status" value="1"/>
</dbReference>
<dbReference type="Pfam" id="PF00651">
    <property type="entry name" value="BTB"/>
    <property type="match status" value="1"/>
</dbReference>
<dbReference type="Proteomes" id="UP001430848">
    <property type="component" value="Unassembled WGS sequence"/>
</dbReference>
<evidence type="ECO:0000313" key="3">
    <source>
        <dbReference type="EMBL" id="KAK7713699.1"/>
    </source>
</evidence>
<protein>
    <recommendedName>
        <fullName evidence="2">BTB domain-containing protein</fullName>
    </recommendedName>
</protein>
<accession>A0ABR1NSF6</accession>
<keyword evidence="4" id="KW-1185">Reference proteome</keyword>
<proteinExistence type="predicted"/>